<protein>
    <submittedName>
        <fullName evidence="6">FAD-dependent pyridine nucleotide-disulfide oxidoreductase family protein</fullName>
    </submittedName>
</protein>
<keyword evidence="7" id="KW-1185">Reference proteome</keyword>
<dbReference type="PRINTS" id="PR00368">
    <property type="entry name" value="FADPNR"/>
</dbReference>
<dbReference type="STRING" id="338963.Pcar_0886"/>
<dbReference type="PANTHER" id="PTHR43429">
    <property type="entry name" value="PYRIDINE NUCLEOTIDE-DISULFIDE OXIDOREDUCTASE DOMAIN-CONTAINING"/>
    <property type="match status" value="1"/>
</dbReference>
<evidence type="ECO:0000313" key="7">
    <source>
        <dbReference type="Proteomes" id="UP000002534"/>
    </source>
</evidence>
<dbReference type="PRINTS" id="PR00411">
    <property type="entry name" value="PNDRDTASEI"/>
</dbReference>
<organism evidence="6 7">
    <name type="scientific">Syntrophotalea carbinolica (strain DSM 2380 / NBRC 103641 / GraBd1)</name>
    <name type="common">Pelobacter carbinolicus</name>
    <dbReference type="NCBI Taxonomy" id="338963"/>
    <lineage>
        <taxon>Bacteria</taxon>
        <taxon>Pseudomonadati</taxon>
        <taxon>Thermodesulfobacteriota</taxon>
        <taxon>Desulfuromonadia</taxon>
        <taxon>Desulfuromonadales</taxon>
        <taxon>Syntrophotaleaceae</taxon>
        <taxon>Syntrophotalea</taxon>
    </lineage>
</organism>
<feature type="domain" description="FAD/NAD(P)-binding" evidence="5">
    <location>
        <begin position="2"/>
        <end position="287"/>
    </location>
</feature>
<proteinExistence type="inferred from homology"/>
<dbReference type="OrthoDB" id="9768666at2"/>
<dbReference type="RefSeq" id="WP_011340607.1">
    <property type="nucleotide sequence ID" value="NC_007498.2"/>
</dbReference>
<evidence type="ECO:0000259" key="5">
    <source>
        <dbReference type="Pfam" id="PF07992"/>
    </source>
</evidence>
<dbReference type="InterPro" id="IPR023753">
    <property type="entry name" value="FAD/NAD-binding_dom"/>
</dbReference>
<accession>Q3A666</accession>
<evidence type="ECO:0000256" key="4">
    <source>
        <dbReference type="ARBA" id="ARBA00022827"/>
    </source>
</evidence>
<dbReference type="eggNOG" id="COG1251">
    <property type="taxonomic scope" value="Bacteria"/>
</dbReference>
<gene>
    <name evidence="6" type="ordered locus">Pcar_0886</name>
</gene>
<name>Q3A666_SYNC1</name>
<dbReference type="PANTHER" id="PTHR43429:SF3">
    <property type="entry name" value="NITRITE REDUCTASE [NAD(P)H]"/>
    <property type="match status" value="1"/>
</dbReference>
<dbReference type="HOGENOM" id="CLU_003291_4_4_7"/>
<keyword evidence="3" id="KW-0285">Flavoprotein</keyword>
<dbReference type="GO" id="GO:0016491">
    <property type="term" value="F:oxidoreductase activity"/>
    <property type="evidence" value="ECO:0007669"/>
    <property type="project" value="InterPro"/>
</dbReference>
<dbReference type="KEGG" id="pca:Pcar_0886"/>
<dbReference type="InterPro" id="IPR036188">
    <property type="entry name" value="FAD/NAD-bd_sf"/>
</dbReference>
<comment type="similarity">
    <text evidence="2">Belongs to the FAD-dependent oxidoreductase family.</text>
</comment>
<reference evidence="6 7" key="2">
    <citation type="journal article" date="2012" name="BMC Genomics">
        <title>The genome of Pelobacter carbinolicus reveals surprising metabolic capabilities and physiological features.</title>
        <authorList>
            <person name="Aklujkar M."/>
            <person name="Haveman S.A."/>
            <person name="Didonato R.Jr."/>
            <person name="Chertkov O."/>
            <person name="Han C.S."/>
            <person name="Land M.L."/>
            <person name="Brown P."/>
            <person name="Lovley D.R."/>
        </authorList>
    </citation>
    <scope>NUCLEOTIDE SEQUENCE [LARGE SCALE GENOMIC DNA]</scope>
    <source>
        <strain evidence="7">DSM 2380 / NBRC 103641 / GraBd1</strain>
    </source>
</reference>
<comment type="cofactor">
    <cofactor evidence="1">
        <name>FAD</name>
        <dbReference type="ChEBI" id="CHEBI:57692"/>
    </cofactor>
</comment>
<dbReference type="SUPFAM" id="SSF51905">
    <property type="entry name" value="FAD/NAD(P)-binding domain"/>
    <property type="match status" value="2"/>
</dbReference>
<reference evidence="7" key="1">
    <citation type="submission" date="2005-10" db="EMBL/GenBank/DDBJ databases">
        <title>Complete sequence of Pelobacter carbinolicus DSM 2380.</title>
        <authorList>
            <person name="Copeland A."/>
            <person name="Lucas S."/>
            <person name="Lapidus A."/>
            <person name="Barry K."/>
            <person name="Detter J.C."/>
            <person name="Glavina T."/>
            <person name="Hammon N."/>
            <person name="Israni S."/>
            <person name="Pitluck S."/>
            <person name="Chertkov O."/>
            <person name="Schmutz J."/>
            <person name="Larimer F."/>
            <person name="Land M."/>
            <person name="Kyrpides N."/>
            <person name="Ivanova N."/>
            <person name="Richardson P."/>
        </authorList>
    </citation>
    <scope>NUCLEOTIDE SEQUENCE [LARGE SCALE GENOMIC DNA]</scope>
    <source>
        <strain evidence="7">DSM 2380 / NBRC 103641 / GraBd1</strain>
    </source>
</reference>
<keyword evidence="4" id="KW-0274">FAD</keyword>
<dbReference type="Gene3D" id="3.50.50.60">
    <property type="entry name" value="FAD/NAD(P)-binding domain"/>
    <property type="match status" value="2"/>
</dbReference>
<dbReference type="EMBL" id="CP000142">
    <property type="protein sequence ID" value="ABA88141.1"/>
    <property type="molecule type" value="Genomic_DNA"/>
</dbReference>
<dbReference type="Proteomes" id="UP000002534">
    <property type="component" value="Chromosome"/>
</dbReference>
<evidence type="ECO:0000256" key="3">
    <source>
        <dbReference type="ARBA" id="ARBA00022630"/>
    </source>
</evidence>
<dbReference type="AlphaFoldDB" id="Q3A666"/>
<sequence>MKHLIIGNSAAGTAAAEAIRENDPTAEIVMLSKDATFFSRCQLHLVASGKRPSAKTRFVPQNWAEHYGIEVRFGQHATAVNALQKKVLCSHGENIDYDRLLLATGASSLTPPIEGIEGPGVFGLRNLEDAEGIYKQIMGRRHVAIIGAGLVGCELAEALVEAGHTSVTIIEIAPHPLPLQLEERTGERMLRLMVDHGIDMICRDSVTAILRDSQGEPTAVRLKTGREIPADLVVCAAGVRPNIDLFAPLGAIGHRGIVIDSGGRTSVPDIFAAGDVTESCDSTVGRVMPSAIWPAARRQGRVAGINMSGGDESLTEHTGLKTSAVLCGTPLVSLGPVFDPHPSWQKQIYEHTDSRGRLCTKVCYSDQNGSLAAAVLWGDISLSGLYAEAIIHKHPLGDLAPSAIPDYRLQAVV</sequence>
<dbReference type="InterPro" id="IPR050260">
    <property type="entry name" value="FAD-bd_OxRdtase"/>
</dbReference>
<dbReference type="Pfam" id="PF07992">
    <property type="entry name" value="Pyr_redox_2"/>
    <property type="match status" value="1"/>
</dbReference>
<evidence type="ECO:0000256" key="1">
    <source>
        <dbReference type="ARBA" id="ARBA00001974"/>
    </source>
</evidence>
<evidence type="ECO:0000313" key="6">
    <source>
        <dbReference type="EMBL" id="ABA88141.1"/>
    </source>
</evidence>
<evidence type="ECO:0000256" key="2">
    <source>
        <dbReference type="ARBA" id="ARBA00006442"/>
    </source>
</evidence>